<dbReference type="OrthoDB" id="1751583at2759"/>
<dbReference type="InterPro" id="IPR025476">
    <property type="entry name" value="Helitron_helicase-like"/>
</dbReference>
<dbReference type="EMBL" id="JAAIUW010000002">
    <property type="protein sequence ID" value="KAF7841648.1"/>
    <property type="molecule type" value="Genomic_DNA"/>
</dbReference>
<dbReference type="AlphaFoldDB" id="A0A834XEE1"/>
<protein>
    <submittedName>
        <fullName evidence="2">ATP-dependent DNA helicase PIF1</fullName>
    </submittedName>
</protein>
<evidence type="ECO:0000259" key="1">
    <source>
        <dbReference type="Pfam" id="PF14214"/>
    </source>
</evidence>
<keyword evidence="2" id="KW-0378">Hydrolase</keyword>
<dbReference type="PANTHER" id="PTHR10492:SF101">
    <property type="entry name" value="ATP-DEPENDENT DNA HELICASE"/>
    <property type="match status" value="1"/>
</dbReference>
<comment type="caution">
    <text evidence="2">The sequence shown here is derived from an EMBL/GenBank/DDBJ whole genome shotgun (WGS) entry which is preliminary data.</text>
</comment>
<keyword evidence="2" id="KW-0547">Nucleotide-binding</keyword>
<dbReference type="Proteomes" id="UP000634136">
    <property type="component" value="Unassembled WGS sequence"/>
</dbReference>
<reference evidence="2" key="1">
    <citation type="submission" date="2020-09" db="EMBL/GenBank/DDBJ databases">
        <title>Genome-Enabled Discovery of Anthraquinone Biosynthesis in Senna tora.</title>
        <authorList>
            <person name="Kang S.-H."/>
            <person name="Pandey R.P."/>
            <person name="Lee C.-M."/>
            <person name="Sim J.-S."/>
            <person name="Jeong J.-T."/>
            <person name="Choi B.-S."/>
            <person name="Jung M."/>
            <person name="Ginzburg D."/>
            <person name="Zhao K."/>
            <person name="Won S.Y."/>
            <person name="Oh T.-J."/>
            <person name="Yu Y."/>
            <person name="Kim N.-H."/>
            <person name="Lee O.R."/>
            <person name="Lee T.-H."/>
            <person name="Bashyal P."/>
            <person name="Kim T.-S."/>
            <person name="Lee W.-H."/>
            <person name="Kawkins C."/>
            <person name="Kim C.-K."/>
            <person name="Kim J.S."/>
            <person name="Ahn B.O."/>
            <person name="Rhee S.Y."/>
            <person name="Sohng J.K."/>
        </authorList>
    </citation>
    <scope>NUCLEOTIDE SEQUENCE</scope>
    <source>
        <tissue evidence="2">Leaf</tissue>
    </source>
</reference>
<dbReference type="GO" id="GO:0004386">
    <property type="term" value="F:helicase activity"/>
    <property type="evidence" value="ECO:0007669"/>
    <property type="project" value="UniProtKB-KW"/>
</dbReference>
<evidence type="ECO:0000313" key="2">
    <source>
        <dbReference type="EMBL" id="KAF7841648.1"/>
    </source>
</evidence>
<dbReference type="PANTHER" id="PTHR10492">
    <property type="match status" value="1"/>
</dbReference>
<keyword evidence="3" id="KW-1185">Reference proteome</keyword>
<keyword evidence="2" id="KW-0067">ATP-binding</keyword>
<sequence length="379" mass="44037">MESTSSTKQKHASMCDEEKYIYNENYSSSSTTMQSSLLQHTRVRRPLLDLTNCAVNLSQIFDSHQIGFDKIDGCNIDFRSCYQDNEHTQIEYYDIGDATCVYAFCGAKLWLEDQPDITFIVFKIKLGHLMNDLKNGFFERVIATFYTIEFQKRGLPHAHILLFLHPEDKCPTPQDIDRIICVEIPNKDSNSILHSMVGNFMIHGPSEQLNLRSQCMKDGRKRGFSLGRLYNVPPSSGELYYERILLNKIKGLLDDDKEFIEAIAKASTWGSSSYLRKLFVIMLLSNTLSRPNFVWDKTWKLLYEDILFQHQRELQITGLHLSDDQLKNDALYEIEKQLRTNCKSLKYYPRMPILEENIVSNMQNKLIMDKLNYDKAVTS</sequence>
<feature type="domain" description="Helitron helicase-like" evidence="1">
    <location>
        <begin position="111"/>
        <end position="162"/>
    </location>
</feature>
<dbReference type="Pfam" id="PF14214">
    <property type="entry name" value="Helitron_like_N"/>
    <property type="match status" value="1"/>
</dbReference>
<evidence type="ECO:0000313" key="3">
    <source>
        <dbReference type="Proteomes" id="UP000634136"/>
    </source>
</evidence>
<organism evidence="2 3">
    <name type="scientific">Senna tora</name>
    <dbReference type="NCBI Taxonomy" id="362788"/>
    <lineage>
        <taxon>Eukaryota</taxon>
        <taxon>Viridiplantae</taxon>
        <taxon>Streptophyta</taxon>
        <taxon>Embryophyta</taxon>
        <taxon>Tracheophyta</taxon>
        <taxon>Spermatophyta</taxon>
        <taxon>Magnoliopsida</taxon>
        <taxon>eudicotyledons</taxon>
        <taxon>Gunneridae</taxon>
        <taxon>Pentapetalae</taxon>
        <taxon>rosids</taxon>
        <taxon>fabids</taxon>
        <taxon>Fabales</taxon>
        <taxon>Fabaceae</taxon>
        <taxon>Caesalpinioideae</taxon>
        <taxon>Cassia clade</taxon>
        <taxon>Senna</taxon>
    </lineage>
</organism>
<name>A0A834XEE1_9FABA</name>
<accession>A0A834XEE1</accession>
<gene>
    <name evidence="2" type="ORF">G2W53_003946</name>
</gene>
<keyword evidence="2" id="KW-0347">Helicase</keyword>
<proteinExistence type="predicted"/>